<keyword evidence="4" id="KW-1185">Reference proteome</keyword>
<sequence length="1042" mass="112586">MSFKSAYQGGPYFELFSTQGRDFLANWKGVSSSKKIYEKEVKGYVLCLEGAPATTKIQSPKDQKQSLLLVQRFLVLQLHLSKGADFSMELGVTDLSNNKRRLLLSTAQKETQVTPLHAKIPLAVVRRAVWVNLVLDMVSLVGETWTSQTFRSVDQISVSANCKLRRIFTMKTQPPDTTDDDELYGCSSSNNGELDTIPKQCQIAPDVNHLTQVLTLNKIKCAERLRSGKGLGLADQFRPGSTLDLDLNASGRKITTSDGKIAFGSKAPRAPDTGRKSARQGNITTRSFRSQTSRIDALSNSNNSASMAGVSDSLVSHDGGGLLSQAGVTALGEGDGPRPRPPVSANAAMSGMSSAASSVSYSRQQSEPVTHDDFGFIANGMKGLMDKQLVAPHPPREPSNDRARRRPRIKSITQNGVAGRGDPSVISPPSSASAHAAPANIGPQSMSHQPTALSPGTASIRQRFQEVRVSSGGLSSVGTSSRMKDSGVGPDVPEIQSPRKGMLHEVDESLAYNDQDSVSDVISLLRGVEERIGSESGLSMEPPQRFVEEDAAQRRKRTVRDSGSAGRMNGRGNVAASTSALNERKNAEDNDSNVSTSASESSHLGEYEESDEETSGENKLHLFVSPPKSANTRRNISPSNPDAEANQSRKSFAKSFRSNIKRSTETASNRGARLEDDFVSHSSSDDDKEAVAAELLRHHQHHHHHNSLGGRHRRLPGNGVNGAGNFHRAHHNFNSNSSRGSSSGYNSANYTTTSNNGSVRLRAQPSTQQSQKVAPIASASPDQKLPFDPKAYADPPTGSRARQNAVSRMSRKSLREITNPCTDGAMASNNNDGSNKAYDFSKYTTAGGDLTESFEAGMFASMRRQTEAAYQDISPRPVPAPSSTAVPSHTSTLHSTSSSSTHQLHLNPAGMHNHLYSESPATTSDDDTSFSTWKAPAPNQAPHNYHDEMKSRRSSDTLTSSNPRDWSGVMSPPIMPLSAVQDLQGTMEGISDDLSDESPCGHGQASIALKPEEDEEKLDLLFDPKLNCYFDPKTNKWYELVT</sequence>
<dbReference type="Pfam" id="PF05018">
    <property type="entry name" value="CFA20_dom"/>
    <property type="match status" value="1"/>
</dbReference>
<feature type="compositionally biased region" description="Basic residues" evidence="1">
    <location>
        <begin position="699"/>
        <end position="715"/>
    </location>
</feature>
<dbReference type="AlphaFoldDB" id="A0AAV4DJR7"/>
<evidence type="ECO:0000259" key="2">
    <source>
        <dbReference type="Pfam" id="PF05018"/>
    </source>
</evidence>
<dbReference type="Proteomes" id="UP000735302">
    <property type="component" value="Unassembled WGS sequence"/>
</dbReference>
<reference evidence="3 4" key="1">
    <citation type="journal article" date="2021" name="Elife">
        <title>Chloroplast acquisition without the gene transfer in kleptoplastic sea slugs, Plakobranchus ocellatus.</title>
        <authorList>
            <person name="Maeda T."/>
            <person name="Takahashi S."/>
            <person name="Yoshida T."/>
            <person name="Shimamura S."/>
            <person name="Takaki Y."/>
            <person name="Nagai Y."/>
            <person name="Toyoda A."/>
            <person name="Suzuki Y."/>
            <person name="Arimoto A."/>
            <person name="Ishii H."/>
            <person name="Satoh N."/>
            <person name="Nishiyama T."/>
            <person name="Hasebe M."/>
            <person name="Maruyama T."/>
            <person name="Minagawa J."/>
            <person name="Obokata J."/>
            <person name="Shigenobu S."/>
        </authorList>
    </citation>
    <scope>NUCLEOTIDE SEQUENCE [LARGE SCALE GENOMIC DNA]</scope>
</reference>
<proteinExistence type="predicted"/>
<dbReference type="EMBL" id="BLXT01007928">
    <property type="protein sequence ID" value="GFO44116.1"/>
    <property type="molecule type" value="Genomic_DNA"/>
</dbReference>
<feature type="region of interest" description="Disordered" evidence="1">
    <location>
        <begin position="870"/>
        <end position="972"/>
    </location>
</feature>
<feature type="compositionally biased region" description="Basic and acidic residues" evidence="1">
    <location>
        <begin position="672"/>
        <end position="686"/>
    </location>
</feature>
<evidence type="ECO:0000313" key="4">
    <source>
        <dbReference type="Proteomes" id="UP000735302"/>
    </source>
</evidence>
<feature type="domain" description="CFA20" evidence="2">
    <location>
        <begin position="3"/>
        <end position="172"/>
    </location>
</feature>
<feature type="compositionally biased region" description="Low complexity" evidence="1">
    <location>
        <begin position="469"/>
        <end position="481"/>
    </location>
</feature>
<organism evidence="3 4">
    <name type="scientific">Plakobranchus ocellatus</name>
    <dbReference type="NCBI Taxonomy" id="259542"/>
    <lineage>
        <taxon>Eukaryota</taxon>
        <taxon>Metazoa</taxon>
        <taxon>Spiralia</taxon>
        <taxon>Lophotrochozoa</taxon>
        <taxon>Mollusca</taxon>
        <taxon>Gastropoda</taxon>
        <taxon>Heterobranchia</taxon>
        <taxon>Euthyneura</taxon>
        <taxon>Panpulmonata</taxon>
        <taxon>Sacoglossa</taxon>
        <taxon>Placobranchoidea</taxon>
        <taxon>Plakobranchidae</taxon>
        <taxon>Plakobranchus</taxon>
    </lineage>
</organism>
<feature type="region of interest" description="Disordered" evidence="1">
    <location>
        <begin position="259"/>
        <end position="312"/>
    </location>
</feature>
<dbReference type="InterPro" id="IPR040441">
    <property type="entry name" value="CFA20/CFAP20DC"/>
</dbReference>
<name>A0AAV4DJR7_9GAST</name>
<gene>
    <name evidence="3" type="ORF">PoB_007062100</name>
</gene>
<feature type="region of interest" description="Disordered" evidence="1">
    <location>
        <begin position="389"/>
        <end position="457"/>
    </location>
</feature>
<feature type="compositionally biased region" description="Low complexity" evidence="1">
    <location>
        <begin position="881"/>
        <end position="906"/>
    </location>
</feature>
<feature type="compositionally biased region" description="Low complexity" evidence="1">
    <location>
        <begin position="423"/>
        <end position="439"/>
    </location>
</feature>
<protein>
    <submittedName>
        <fullName evidence="3">Transporter</fullName>
    </submittedName>
</protein>
<feature type="compositionally biased region" description="Polar residues" evidence="1">
    <location>
        <begin position="592"/>
        <end position="602"/>
    </location>
</feature>
<feature type="compositionally biased region" description="Polar residues" evidence="1">
    <location>
        <begin position="442"/>
        <end position="457"/>
    </location>
</feature>
<accession>A0AAV4DJR7</accession>
<feature type="compositionally biased region" description="Basic and acidic residues" evidence="1">
    <location>
        <begin position="944"/>
        <end position="955"/>
    </location>
</feature>
<feature type="compositionally biased region" description="Polar residues" evidence="1">
    <location>
        <begin position="628"/>
        <end position="650"/>
    </location>
</feature>
<dbReference type="InterPro" id="IPR007714">
    <property type="entry name" value="CFA20_dom"/>
</dbReference>
<feature type="compositionally biased region" description="Polar residues" evidence="1">
    <location>
        <begin position="279"/>
        <end position="294"/>
    </location>
</feature>
<evidence type="ECO:0000313" key="3">
    <source>
        <dbReference type="EMBL" id="GFO44116.1"/>
    </source>
</evidence>
<feature type="region of interest" description="Disordered" evidence="1">
    <location>
        <begin position="699"/>
        <end position="812"/>
    </location>
</feature>
<feature type="region of interest" description="Disordered" evidence="1">
    <location>
        <begin position="325"/>
        <end position="351"/>
    </location>
</feature>
<feature type="compositionally biased region" description="Low complexity" evidence="1">
    <location>
        <begin position="734"/>
        <end position="758"/>
    </location>
</feature>
<feature type="region of interest" description="Disordered" evidence="1">
    <location>
        <begin position="534"/>
        <end position="686"/>
    </location>
</feature>
<comment type="caution">
    <text evidence="3">The sequence shown here is derived from an EMBL/GenBank/DDBJ whole genome shotgun (WGS) entry which is preliminary data.</text>
</comment>
<dbReference type="PANTHER" id="PTHR12458">
    <property type="entry name" value="ORF PROTEIN"/>
    <property type="match status" value="1"/>
</dbReference>
<feature type="region of interest" description="Disordered" evidence="1">
    <location>
        <begin position="469"/>
        <end position="497"/>
    </location>
</feature>
<evidence type="ECO:0000256" key="1">
    <source>
        <dbReference type="SAM" id="MobiDB-lite"/>
    </source>
</evidence>